<comment type="similarity">
    <text evidence="6">Belongs to the TRAFAC class OBG-HflX-like GTPase superfamily. HflX GTPase family.</text>
</comment>
<feature type="binding site" evidence="7">
    <location>
        <begin position="276"/>
        <end position="280"/>
    </location>
    <ligand>
        <name>GTP</name>
        <dbReference type="ChEBI" id="CHEBI:37565"/>
    </ligand>
</feature>
<dbReference type="Pfam" id="PF16360">
    <property type="entry name" value="GTP-bdg_M"/>
    <property type="match status" value="1"/>
</dbReference>
<comment type="subunit">
    <text evidence="6">Monomer. Associates with the 50S ribosomal subunit.</text>
</comment>
<dbReference type="CDD" id="cd01878">
    <property type="entry name" value="HflX"/>
    <property type="match status" value="1"/>
</dbReference>
<dbReference type="PRINTS" id="PR00326">
    <property type="entry name" value="GTP1OBG"/>
</dbReference>
<dbReference type="EMBL" id="RXYK01000012">
    <property type="protein sequence ID" value="RTY36823.1"/>
    <property type="molecule type" value="Genomic_DNA"/>
</dbReference>
<reference evidence="11 12" key="1">
    <citation type="submission" date="2018-12" db="EMBL/GenBank/DDBJ databases">
        <authorList>
            <person name="Lunina O.N."/>
            <person name="Grouzdev D.S."/>
            <person name="Gorlenko V.M."/>
            <person name="Savvichev A.S."/>
        </authorList>
    </citation>
    <scope>NUCLEOTIDE SEQUENCE [LARGE SCALE GENOMIC DNA]</scope>
    <source>
        <strain evidence="11 12">BrKhr-17</strain>
    </source>
</reference>
<evidence type="ECO:0000256" key="4">
    <source>
        <dbReference type="ARBA" id="ARBA00022842"/>
    </source>
</evidence>
<dbReference type="Gene3D" id="6.10.250.2860">
    <property type="match status" value="1"/>
</dbReference>
<dbReference type="Proteomes" id="UP000279908">
    <property type="component" value="Unassembled WGS sequence"/>
</dbReference>
<gene>
    <name evidence="6 11" type="primary">hflX</name>
    <name evidence="11" type="ORF">EKD02_07725</name>
    <name evidence="10" type="ORF">GJ685_06335</name>
</gene>
<evidence type="ECO:0000313" key="10">
    <source>
        <dbReference type="EMBL" id="MWV54683.1"/>
    </source>
</evidence>
<keyword evidence="13" id="KW-1185">Reference proteome</keyword>
<feature type="binding site" evidence="7">
    <location>
        <begin position="250"/>
        <end position="257"/>
    </location>
    <ligand>
        <name>GTP</name>
        <dbReference type="ChEBI" id="CHEBI:37565"/>
    </ligand>
</feature>
<dbReference type="SUPFAM" id="SSF52540">
    <property type="entry name" value="P-loop containing nucleoside triphosphate hydrolases"/>
    <property type="match status" value="1"/>
</dbReference>
<feature type="binding site" evidence="8">
    <location>
        <position position="278"/>
    </location>
    <ligand>
        <name>Mg(2+)</name>
        <dbReference type="ChEBI" id="CHEBI:18420"/>
    </ligand>
</feature>
<dbReference type="Gene3D" id="3.40.50.300">
    <property type="entry name" value="P-loop containing nucleotide triphosphate hydrolases"/>
    <property type="match status" value="1"/>
</dbReference>
<comment type="subcellular location">
    <subcellularLocation>
        <location evidence="6">Cytoplasm</location>
    </subcellularLocation>
    <text evidence="6">May associate with membranes.</text>
</comment>
<dbReference type="InterPro" id="IPR030394">
    <property type="entry name" value="G_HFLX_dom"/>
</dbReference>
<comment type="function">
    <text evidence="6">GTPase that associates with the 50S ribosomal subunit and may have a role during protein synthesis or ribosome biogenesis.</text>
</comment>
<dbReference type="Proteomes" id="UP000489351">
    <property type="component" value="Unassembled WGS sequence"/>
</dbReference>
<dbReference type="FunFam" id="3.40.50.11060:FF:000001">
    <property type="entry name" value="GTPase HflX"/>
    <property type="match status" value="1"/>
</dbReference>
<evidence type="ECO:0000313" key="11">
    <source>
        <dbReference type="EMBL" id="RTY36823.1"/>
    </source>
</evidence>
<dbReference type="InterPro" id="IPR032305">
    <property type="entry name" value="GTP-bd_M"/>
</dbReference>
<comment type="caution">
    <text evidence="11">The sequence shown here is derived from an EMBL/GenBank/DDBJ whole genome shotgun (WGS) entry which is preliminary data.</text>
</comment>
<feature type="binding site" evidence="7">
    <location>
        <begin position="298"/>
        <end position="301"/>
    </location>
    <ligand>
        <name>GTP</name>
        <dbReference type="ChEBI" id="CHEBI:37565"/>
    </ligand>
</feature>
<dbReference type="InterPro" id="IPR025121">
    <property type="entry name" value="GTPase_HflX_N"/>
</dbReference>
<dbReference type="GO" id="GO:0046872">
    <property type="term" value="F:metal ion binding"/>
    <property type="evidence" value="ECO:0007669"/>
    <property type="project" value="UniProtKB-KW"/>
</dbReference>
<dbReference type="GO" id="GO:0003924">
    <property type="term" value="F:GTPase activity"/>
    <property type="evidence" value="ECO:0007669"/>
    <property type="project" value="UniProtKB-UniRule"/>
</dbReference>
<name>A0A432AT14_CHLPH</name>
<dbReference type="Pfam" id="PF13167">
    <property type="entry name" value="GTP-bdg_N"/>
    <property type="match status" value="1"/>
</dbReference>
<feature type="domain" description="Hflx-type G" evidence="9">
    <location>
        <begin position="244"/>
        <end position="411"/>
    </location>
</feature>
<dbReference type="AlphaFoldDB" id="A0A432AT14"/>
<keyword evidence="1 6" id="KW-0963">Cytoplasm</keyword>
<evidence type="ECO:0000256" key="3">
    <source>
        <dbReference type="ARBA" id="ARBA00022741"/>
    </source>
</evidence>
<dbReference type="EMBL" id="WUBZ01000018">
    <property type="protein sequence ID" value="MWV54683.1"/>
    <property type="molecule type" value="Genomic_DNA"/>
</dbReference>
<dbReference type="InterPro" id="IPR042108">
    <property type="entry name" value="GTPase_HflX_N_sf"/>
</dbReference>
<evidence type="ECO:0000313" key="12">
    <source>
        <dbReference type="Proteomes" id="UP000279908"/>
    </source>
</evidence>
<dbReference type="GO" id="GO:0005525">
    <property type="term" value="F:GTP binding"/>
    <property type="evidence" value="ECO:0007669"/>
    <property type="project" value="UniProtKB-UniRule"/>
</dbReference>
<evidence type="ECO:0000256" key="6">
    <source>
        <dbReference type="HAMAP-Rule" id="MF_00900"/>
    </source>
</evidence>
<dbReference type="NCBIfam" id="TIGR03156">
    <property type="entry name" value="GTP_HflX"/>
    <property type="match status" value="1"/>
</dbReference>
<keyword evidence="3 6" id="KW-0547">Nucleotide-binding</keyword>
<evidence type="ECO:0000256" key="7">
    <source>
        <dbReference type="PIRSR" id="PIRSR006809-1"/>
    </source>
</evidence>
<evidence type="ECO:0000313" key="13">
    <source>
        <dbReference type="Proteomes" id="UP000489351"/>
    </source>
</evidence>
<accession>A0A432AT14</accession>
<evidence type="ECO:0000256" key="1">
    <source>
        <dbReference type="ARBA" id="ARBA00022490"/>
    </source>
</evidence>
<dbReference type="PANTHER" id="PTHR10229:SF0">
    <property type="entry name" value="GTP-BINDING PROTEIN 6-RELATED"/>
    <property type="match status" value="1"/>
</dbReference>
<dbReference type="PROSITE" id="PS51705">
    <property type="entry name" value="G_HFLX"/>
    <property type="match status" value="1"/>
</dbReference>
<evidence type="ECO:0000256" key="2">
    <source>
        <dbReference type="ARBA" id="ARBA00022723"/>
    </source>
</evidence>
<dbReference type="InterPro" id="IPR006073">
    <property type="entry name" value="GTP-bd"/>
</dbReference>
<feature type="binding site" evidence="7">
    <location>
        <begin position="364"/>
        <end position="367"/>
    </location>
    <ligand>
        <name>GTP</name>
        <dbReference type="ChEBI" id="CHEBI:37565"/>
    </ligand>
</feature>
<organism evidence="11 12">
    <name type="scientific">Chlorobium phaeovibrioides</name>
    <dbReference type="NCBI Taxonomy" id="1094"/>
    <lineage>
        <taxon>Bacteria</taxon>
        <taxon>Pseudomonadati</taxon>
        <taxon>Chlorobiota</taxon>
        <taxon>Chlorobiia</taxon>
        <taxon>Chlorobiales</taxon>
        <taxon>Chlorobiaceae</taxon>
        <taxon>Chlorobium/Pelodictyon group</taxon>
        <taxon>Chlorobium</taxon>
    </lineage>
</organism>
<keyword evidence="2 8" id="KW-0479">Metal-binding</keyword>
<dbReference type="PANTHER" id="PTHR10229">
    <property type="entry name" value="GTP-BINDING PROTEIN HFLX"/>
    <property type="match status" value="1"/>
</dbReference>
<dbReference type="InterPro" id="IPR016496">
    <property type="entry name" value="GTPase_HflX"/>
</dbReference>
<dbReference type="GO" id="GO:0005737">
    <property type="term" value="C:cytoplasm"/>
    <property type="evidence" value="ECO:0007669"/>
    <property type="project" value="UniProtKB-SubCell"/>
</dbReference>
<dbReference type="InterPro" id="IPR027417">
    <property type="entry name" value="P-loop_NTPase"/>
</dbReference>
<evidence type="ECO:0000259" key="9">
    <source>
        <dbReference type="PROSITE" id="PS51705"/>
    </source>
</evidence>
<dbReference type="Pfam" id="PF01926">
    <property type="entry name" value="MMR_HSR1"/>
    <property type="match status" value="1"/>
</dbReference>
<sequence length="468" mass="52531">MCNFSGPGLVTFNGKSGQDITNRLKSQYARLPVGLNTYLEKLLNTVDVIDAREKAILVGIAYPPEVSRVQVEEYLEELAFLADTAGADVGKSMIQERRAADPGFAIGSGKVDELRSMVKASEADIVIFDDDLTPLQARNLERELACKVIDRTGLILQIFALRAKSFRAKMQVELAQLEYMLPRLTGQWTHLSKQKGGIGTKGPGETQIETDRRLVRSRIALLKKKLRDVSLQHDTQTRGRVSVPRVALVGYTNAGKSTLMNMLCPQAEAFAENRLFATLDTKTRRLELKINKLVLLSDTVGFIRKLPHTLVESFRSTLDEVLQADFLLHVIDLSHPGFEEQMKVVGDTLREIGVRHPNTIEVFNKIDALEDPATLLDLRARYPDAVFISAARGINLSELRLRIAAHVARDYTERKIRVHVADYKLIGYLYEHAEVTDRQCIDEDIELTFQVHKNNLKHIDALTGHLAI</sequence>
<evidence type="ECO:0000256" key="5">
    <source>
        <dbReference type="ARBA" id="ARBA00023134"/>
    </source>
</evidence>
<evidence type="ECO:0000256" key="8">
    <source>
        <dbReference type="PIRSR" id="PIRSR006809-2"/>
    </source>
</evidence>
<feature type="binding site" evidence="8">
    <location>
        <position position="257"/>
    </location>
    <ligand>
        <name>Mg(2+)</name>
        <dbReference type="ChEBI" id="CHEBI:18420"/>
    </ligand>
</feature>
<keyword evidence="4 8" id="KW-0460">Magnesium</keyword>
<protein>
    <recommendedName>
        <fullName evidence="6">GTPase HflX</fullName>
    </recommendedName>
    <alternativeName>
        <fullName evidence="6">GTP-binding protein HflX</fullName>
    </alternativeName>
</protein>
<proteinExistence type="inferred from homology"/>
<dbReference type="GO" id="GO:0043022">
    <property type="term" value="F:ribosome binding"/>
    <property type="evidence" value="ECO:0007669"/>
    <property type="project" value="TreeGrafter"/>
</dbReference>
<dbReference type="Gene3D" id="3.40.50.11060">
    <property type="entry name" value="GTPase HflX, N-terminal domain"/>
    <property type="match status" value="1"/>
</dbReference>
<keyword evidence="5 6" id="KW-0342">GTP-binding</keyword>
<reference evidence="10 13" key="2">
    <citation type="submission" date="2019-11" db="EMBL/GenBank/DDBJ databases">
        <title>Green- and brown-colored morphotypes of Chlorobia in the stratified aquatic ecosystems of Kandalaksha Gulf (White Sea): A model for study of the accessory genome evolution.</title>
        <authorList>
            <person name="Grouzdev D.S."/>
        </authorList>
    </citation>
    <scope>NUCLEOTIDE SEQUENCE [LARGE SCALE GENOMIC DNA]</scope>
    <source>
        <strain evidence="10 13">ZM</strain>
    </source>
</reference>
<dbReference type="PIRSF" id="PIRSF006809">
    <property type="entry name" value="GTP-binding_hflX_prd"/>
    <property type="match status" value="1"/>
</dbReference>
<comment type="cofactor">
    <cofactor evidence="8">
        <name>Mg(2+)</name>
        <dbReference type="ChEBI" id="CHEBI:18420"/>
    </cofactor>
</comment>
<dbReference type="HAMAP" id="MF_00900">
    <property type="entry name" value="GTPase_HflX"/>
    <property type="match status" value="1"/>
</dbReference>